<dbReference type="STRING" id="1892869.ACGLYG10_1883"/>
<protein>
    <recommendedName>
        <fullName evidence="5">Secreted protein</fullName>
    </recommendedName>
</protein>
<evidence type="ECO:0008006" key="5">
    <source>
        <dbReference type="Google" id="ProtNLM"/>
    </source>
</evidence>
<reference evidence="4" key="1">
    <citation type="submission" date="2016-09" db="EMBL/GenBank/DDBJ databases">
        <authorList>
            <person name="Strepis N."/>
        </authorList>
    </citation>
    <scope>NUCLEOTIDE SEQUENCE [LARGE SCALE GENOMIC DNA]</scope>
</reference>
<organism evidence="3 4">
    <name type="scientific">Actinomyces glycerinitolerans</name>
    <dbReference type="NCBI Taxonomy" id="1892869"/>
    <lineage>
        <taxon>Bacteria</taxon>
        <taxon>Bacillati</taxon>
        <taxon>Actinomycetota</taxon>
        <taxon>Actinomycetes</taxon>
        <taxon>Actinomycetales</taxon>
        <taxon>Actinomycetaceae</taxon>
        <taxon>Actinomyces</taxon>
    </lineage>
</organism>
<dbReference type="RefSeq" id="WP_073330901.1">
    <property type="nucleotide sequence ID" value="NZ_FQTT01000011.1"/>
</dbReference>
<keyword evidence="2" id="KW-0732">Signal</keyword>
<keyword evidence="4" id="KW-1185">Reference proteome</keyword>
<feature type="signal peptide" evidence="2">
    <location>
        <begin position="1"/>
        <end position="32"/>
    </location>
</feature>
<evidence type="ECO:0000313" key="4">
    <source>
        <dbReference type="Proteomes" id="UP000184291"/>
    </source>
</evidence>
<feature type="region of interest" description="Disordered" evidence="1">
    <location>
        <begin position="118"/>
        <end position="137"/>
    </location>
</feature>
<feature type="region of interest" description="Disordered" evidence="1">
    <location>
        <begin position="466"/>
        <end position="491"/>
    </location>
</feature>
<sequence>MRRRTVLTAAALGAVGSLIGLPACSVFNSPSAAPTPSPAMPPGPDAVPDALSDQHLWPGGSHVRSTVTAVREHFLTGAVQATEATAYVQGMCPVVVDLNGPTTWGVLLDDDGRWTTRQVVPDSKAGPGERDPDDNQPTTMLVAGPAVIDDTHAYTVVAALAGVPYNQEYYSQPDDACPVSLLKVDLADGSLDAVTTVSESWPASAIRHLCLSFTQDRAGLLLTGAPDTDEGSFRKETYAHIGLRLSTEDLSVELDSHDLLRGRGYDMVSPCGQAVVGKTEFGREWLLVCLEDGTLIRPSEDAYPHLVRDGWFYYQQERSLRAQELGSKEAITVTDMDIQTSNGSYWPEIYSDQPEIIQIGRSSASGIEALRVLRPGQTTPIVSWNGEDKVPDGACVCGDVLYAWYQEDASGHLRVEMISLSEGEEGDALGTCETGEMTVTVDDSPVVTAWGVAVGDRFYAATQWLDGVPQQPTGTASPGPASPQASSSPTG</sequence>
<gene>
    <name evidence="3" type="ORF">ACGLYG10_1883</name>
</gene>
<evidence type="ECO:0000256" key="1">
    <source>
        <dbReference type="SAM" id="MobiDB-lite"/>
    </source>
</evidence>
<name>A0A1M4S0A5_9ACTO</name>
<feature type="chain" id="PRO_5013290774" description="Secreted protein" evidence="2">
    <location>
        <begin position="33"/>
        <end position="491"/>
    </location>
</feature>
<feature type="compositionally biased region" description="Low complexity" evidence="1">
    <location>
        <begin position="474"/>
        <end position="491"/>
    </location>
</feature>
<dbReference type="AlphaFoldDB" id="A0A1M4S0A5"/>
<dbReference type="Proteomes" id="UP000184291">
    <property type="component" value="Unassembled WGS sequence"/>
</dbReference>
<proteinExistence type="predicted"/>
<evidence type="ECO:0000313" key="3">
    <source>
        <dbReference type="EMBL" id="SHE25653.1"/>
    </source>
</evidence>
<evidence type="ECO:0000256" key="2">
    <source>
        <dbReference type="SAM" id="SignalP"/>
    </source>
</evidence>
<dbReference type="EMBL" id="FQTT01000011">
    <property type="protein sequence ID" value="SHE25653.1"/>
    <property type="molecule type" value="Genomic_DNA"/>
</dbReference>
<accession>A0A1M4S0A5</accession>
<dbReference type="OrthoDB" id="3254639at2"/>